<dbReference type="SUPFAM" id="SSF51735">
    <property type="entry name" value="NAD(P)-binding Rossmann-fold domains"/>
    <property type="match status" value="1"/>
</dbReference>
<evidence type="ECO:0000313" key="3">
    <source>
        <dbReference type="Proteomes" id="UP000829401"/>
    </source>
</evidence>
<accession>T0CSH5</accession>
<dbReference type="STRING" id="1356854.N007_15320"/>
<name>T0CSH5_ALIAG</name>
<dbReference type="RefSeq" id="WP_021298233.1">
    <property type="nucleotide sequence ID" value="NZ_AURB01000179.1"/>
</dbReference>
<dbReference type="GO" id="GO:0000166">
    <property type="term" value="F:nucleotide binding"/>
    <property type="evidence" value="ECO:0007669"/>
    <property type="project" value="InterPro"/>
</dbReference>
<dbReference type="AlphaFoldDB" id="T0CSH5"/>
<reference evidence="3" key="1">
    <citation type="journal article" date="2022" name="G3 (Bethesda)">
        <title>Unveiling the complete genome sequence of Alicyclobacillus acidoterrestris DSM 3922T, a taint-producing strain.</title>
        <authorList>
            <person name="Leonardo I.C."/>
            <person name="Barreto Crespo M.T."/>
            <person name="Gaspar F.B."/>
        </authorList>
    </citation>
    <scope>NUCLEOTIDE SEQUENCE [LARGE SCALE GENOMIC DNA]</scope>
    <source>
        <strain evidence="3">DSM 3922</strain>
    </source>
</reference>
<dbReference type="eggNOG" id="COG0673">
    <property type="taxonomic scope" value="Bacteria"/>
</dbReference>
<accession>A0A9E6ZMM3</accession>
<dbReference type="KEGG" id="aaco:K1I37_08760"/>
<dbReference type="EMBL" id="CP080467">
    <property type="protein sequence ID" value="UNO50521.1"/>
    <property type="molecule type" value="Genomic_DNA"/>
</dbReference>
<feature type="domain" description="Gfo/Idh/MocA-like oxidoreductase N-terminal" evidence="1">
    <location>
        <begin position="4"/>
        <end position="73"/>
    </location>
</feature>
<dbReference type="InterPro" id="IPR036291">
    <property type="entry name" value="NAD(P)-bd_dom_sf"/>
</dbReference>
<evidence type="ECO:0000259" key="1">
    <source>
        <dbReference type="Pfam" id="PF01408"/>
    </source>
</evidence>
<dbReference type="Gene3D" id="3.40.50.720">
    <property type="entry name" value="NAD(P)-binding Rossmann-like Domain"/>
    <property type="match status" value="1"/>
</dbReference>
<dbReference type="Pfam" id="PF01408">
    <property type="entry name" value="GFO_IDH_MocA"/>
    <property type="match status" value="1"/>
</dbReference>
<keyword evidence="3" id="KW-1185">Reference proteome</keyword>
<protein>
    <submittedName>
        <fullName evidence="2">Gfo/Idh/MocA family oxidoreductase</fullName>
    </submittedName>
</protein>
<proteinExistence type="predicted"/>
<dbReference type="Proteomes" id="UP000829401">
    <property type="component" value="Chromosome"/>
</dbReference>
<gene>
    <name evidence="2" type="ORF">K1I37_08760</name>
</gene>
<organism evidence="2 3">
    <name type="scientific">Alicyclobacillus acidoterrestris (strain ATCC 49025 / DSM 3922 / CIP 106132 / NCIMB 13137 / GD3B)</name>
    <dbReference type="NCBI Taxonomy" id="1356854"/>
    <lineage>
        <taxon>Bacteria</taxon>
        <taxon>Bacillati</taxon>
        <taxon>Bacillota</taxon>
        <taxon>Bacilli</taxon>
        <taxon>Bacillales</taxon>
        <taxon>Alicyclobacillaceae</taxon>
        <taxon>Alicyclobacillus</taxon>
    </lineage>
</organism>
<sequence length="77" mass="8090">MTLHVGVVGVGHIGSIHVSVYHEHPDTQLVAVCDIDVAKADEAAAKYGARAFYSVEEMLASGIHLDGCSVATKGEVR</sequence>
<dbReference type="InterPro" id="IPR000683">
    <property type="entry name" value="Gfo/Idh/MocA-like_OxRdtase_N"/>
</dbReference>
<evidence type="ECO:0000313" key="2">
    <source>
        <dbReference type="EMBL" id="UNO50521.1"/>
    </source>
</evidence>